<evidence type="ECO:0000256" key="11">
    <source>
        <dbReference type="SAM" id="SignalP"/>
    </source>
</evidence>
<reference evidence="14" key="1">
    <citation type="submission" date="2011-08" db="EMBL/GenBank/DDBJ databases">
        <title>The draft genome of Latimeria chalumnae.</title>
        <authorList>
            <person name="Di Palma F."/>
            <person name="Alfoldi J."/>
            <person name="Johnson J."/>
            <person name="Berlin A."/>
            <person name="Gnerre S."/>
            <person name="Jaffe D."/>
            <person name="MacCallum I."/>
            <person name="Young S."/>
            <person name="Walker B.J."/>
            <person name="Lander E."/>
            <person name="Lindblad-Toh K."/>
        </authorList>
    </citation>
    <scope>NUCLEOTIDE SEQUENCE [LARGE SCALE GENOMIC DNA]</scope>
    <source>
        <strain evidence="14">Wild caught</strain>
    </source>
</reference>
<dbReference type="PANTHER" id="PTHR48423">
    <property type="entry name" value="INTERLEUKIN-27 RECEPTOR SUBUNIT ALPHA"/>
    <property type="match status" value="1"/>
</dbReference>
<dbReference type="AlphaFoldDB" id="H3AE76"/>
<dbReference type="EMBL" id="AFYH01095092">
    <property type="status" value="NOT_ANNOTATED_CDS"/>
    <property type="molecule type" value="Genomic_DNA"/>
</dbReference>
<keyword evidence="7" id="KW-0472">Membrane</keyword>
<reference evidence="13" key="2">
    <citation type="submission" date="2025-08" db="UniProtKB">
        <authorList>
            <consortium name="Ensembl"/>
        </authorList>
    </citation>
    <scope>IDENTIFICATION</scope>
</reference>
<dbReference type="CDD" id="cd00063">
    <property type="entry name" value="FN3"/>
    <property type="match status" value="4"/>
</dbReference>
<dbReference type="InterPro" id="IPR003529">
    <property type="entry name" value="Hematopoietin_rcpt_Gp130_CS"/>
</dbReference>
<dbReference type="HOGENOM" id="CLU_016653_0_0_1"/>
<sequence>ISNFKHVWNWQVYIVIMLECKLGVMNASPASVVNFGSSITITCMLNYSCIKSYSRSCRILISRDNKEIFASGGIQPNSTAVSLRVENLTSGSTTFVCKVKHIRLVSGVDIKVSRPPDQPTELRCILYGDYRNIKCSWVKGRRTDIETHYVLWWRSLFSFRLQNKTHSFNISDIQKNDIFGSVIISASTHLESNYTAWVIASNELGTAVSSFVNFTLNDIVKPYSPQINKVEFYSSTNCTVYWEHQASTHLFELRFRQRNKSSNWSTQPQYQLNAKKQDLYDLKPVTEYEFQIRCKFSSTKGLWSDWSSSVFDQTPEAVPVGVLDVWYRVQYKDPESRTILFLWKNLSTAEARGKILGYNITLQTQTPKMLQTLETSNTWYKMDIPKTACIFTVSAYNSKGNSPPAHINIVHHIIAGHSSPRNVTVVPASNGIIRVMWDYPEKPVKGFVVEWEELYNKDELNLKWMKLPPVKRFTEISENIRPDQCYKIKVYALFDKGTKQAASAKGFSKQKVPLAGPTVSYKLGQGKSVKISWNEIPPYQQRGCISAYRIYMRKQGHELQTYNIEDPVRREYIIQNLQPAVSYFVSMTAFTEAGEGPKGSGAEFYIPPEKLLYNKWLEFLILSRRQSPRFIFPLCLFNISCFIFRVLSLLTTFMPQLCIRTVPDPANCAWAKEYITVKDEMNFTYTQSPSDSICSYEEPETLEIEIVSTDTEALSWSDTGNTFTNQTQPNVNLEANRNQHHETREESCQYSFLKNSTTGQKAAYQRSIRTSASNITVDYVPSNMLHVATETTEDACEFKRYSFSTLTFDNFIEPVLHCGAKLTLDAVKIDCSAFME</sequence>
<evidence type="ECO:0000313" key="13">
    <source>
        <dbReference type="Ensembl" id="ENSLACP00000007947.1"/>
    </source>
</evidence>
<dbReference type="Pfam" id="PF00041">
    <property type="entry name" value="fn3"/>
    <property type="match status" value="2"/>
</dbReference>
<evidence type="ECO:0000256" key="7">
    <source>
        <dbReference type="ARBA" id="ARBA00023136"/>
    </source>
</evidence>
<dbReference type="SMART" id="SM00060">
    <property type="entry name" value="FN3"/>
    <property type="match status" value="5"/>
</dbReference>
<evidence type="ECO:0000256" key="4">
    <source>
        <dbReference type="ARBA" id="ARBA00022729"/>
    </source>
</evidence>
<accession>H3AE76</accession>
<dbReference type="GO" id="GO:0004896">
    <property type="term" value="F:cytokine receptor activity"/>
    <property type="evidence" value="ECO:0007669"/>
    <property type="project" value="InterPro"/>
</dbReference>
<feature type="chain" id="PRO_5003580188" evidence="11">
    <location>
        <begin position="28"/>
        <end position="836"/>
    </location>
</feature>
<dbReference type="Proteomes" id="UP000008672">
    <property type="component" value="Unassembled WGS sequence"/>
</dbReference>
<dbReference type="InterPro" id="IPR052672">
    <property type="entry name" value="Type1_Cytokine_Rcpt_Type2"/>
</dbReference>
<dbReference type="EMBL" id="AFYH01095093">
    <property type="status" value="NOT_ANNOTATED_CDS"/>
    <property type="molecule type" value="Genomic_DNA"/>
</dbReference>
<evidence type="ECO:0000256" key="5">
    <source>
        <dbReference type="ARBA" id="ARBA00022737"/>
    </source>
</evidence>
<evidence type="ECO:0000259" key="12">
    <source>
        <dbReference type="PROSITE" id="PS50853"/>
    </source>
</evidence>
<dbReference type="EMBL" id="AFYH01095089">
    <property type="status" value="NOT_ANNOTATED_CDS"/>
    <property type="molecule type" value="Genomic_DNA"/>
</dbReference>
<keyword evidence="5" id="KW-0677">Repeat</keyword>
<proteinExistence type="inferred from homology"/>
<protein>
    <submittedName>
        <fullName evidence="13">Interleukin 12 receptor subunit beta 2</fullName>
    </submittedName>
</protein>
<dbReference type="EMBL" id="AFYH01095090">
    <property type="status" value="NOT_ANNOTATED_CDS"/>
    <property type="molecule type" value="Genomic_DNA"/>
</dbReference>
<dbReference type="eggNOG" id="ENOG502QRRE">
    <property type="taxonomic scope" value="Eukaryota"/>
</dbReference>
<feature type="domain" description="Fibronectin type-III" evidence="12">
    <location>
        <begin position="513"/>
        <end position="609"/>
    </location>
</feature>
<evidence type="ECO:0000256" key="9">
    <source>
        <dbReference type="ARBA" id="ARBA00023170"/>
    </source>
</evidence>
<organism evidence="13 14">
    <name type="scientific">Latimeria chalumnae</name>
    <name type="common">Coelacanth</name>
    <dbReference type="NCBI Taxonomy" id="7897"/>
    <lineage>
        <taxon>Eukaryota</taxon>
        <taxon>Metazoa</taxon>
        <taxon>Chordata</taxon>
        <taxon>Craniata</taxon>
        <taxon>Vertebrata</taxon>
        <taxon>Euteleostomi</taxon>
        <taxon>Coelacanthiformes</taxon>
        <taxon>Coelacanthidae</taxon>
        <taxon>Latimeria</taxon>
    </lineage>
</organism>
<dbReference type="PROSITE" id="PS01353">
    <property type="entry name" value="HEMATOPO_REC_L_F2"/>
    <property type="match status" value="1"/>
</dbReference>
<keyword evidence="8" id="KW-1015">Disulfide bond</keyword>
<feature type="domain" description="Fibronectin type-III" evidence="12">
    <location>
        <begin position="419"/>
        <end position="512"/>
    </location>
</feature>
<evidence type="ECO:0000313" key="14">
    <source>
        <dbReference type="Proteomes" id="UP000008672"/>
    </source>
</evidence>
<dbReference type="InterPro" id="IPR013783">
    <property type="entry name" value="Ig-like_fold"/>
</dbReference>
<comment type="similarity">
    <text evidence="2">Belongs to the type I cytokine receptor family. Type 2 subfamily.</text>
</comment>
<evidence type="ECO:0000256" key="6">
    <source>
        <dbReference type="ARBA" id="ARBA00022989"/>
    </source>
</evidence>
<dbReference type="EMBL" id="AFYH01095088">
    <property type="status" value="NOT_ANNOTATED_CDS"/>
    <property type="molecule type" value="Genomic_DNA"/>
</dbReference>
<keyword evidence="3" id="KW-0812">Transmembrane</keyword>
<dbReference type="OMA" id="KWAKECT"/>
<comment type="subcellular location">
    <subcellularLocation>
        <location evidence="1">Membrane</location>
        <topology evidence="1">Single-pass type I membrane protein</topology>
    </subcellularLocation>
</comment>
<keyword evidence="9" id="KW-0675">Receptor</keyword>
<dbReference type="InterPro" id="IPR003961">
    <property type="entry name" value="FN3_dom"/>
</dbReference>
<evidence type="ECO:0000256" key="3">
    <source>
        <dbReference type="ARBA" id="ARBA00022692"/>
    </source>
</evidence>
<dbReference type="PROSITE" id="PS50853">
    <property type="entry name" value="FN3"/>
    <property type="match status" value="3"/>
</dbReference>
<dbReference type="PANTHER" id="PTHR48423:SF2">
    <property type="entry name" value="INTERLEUKIN-12 RECEPTOR SUBUNIT BETA-2"/>
    <property type="match status" value="1"/>
</dbReference>
<dbReference type="STRING" id="7897.ENSLACP00000007947"/>
<evidence type="ECO:0000256" key="1">
    <source>
        <dbReference type="ARBA" id="ARBA00004479"/>
    </source>
</evidence>
<dbReference type="InterPro" id="IPR036116">
    <property type="entry name" value="FN3_sf"/>
</dbReference>
<dbReference type="InParanoid" id="H3AE76"/>
<gene>
    <name evidence="13" type="primary">IL12RB2</name>
</gene>
<keyword evidence="14" id="KW-1185">Reference proteome</keyword>
<dbReference type="Pfam" id="PF06328">
    <property type="entry name" value="Lep_receptor_Ig"/>
    <property type="match status" value="1"/>
</dbReference>
<reference evidence="13" key="3">
    <citation type="submission" date="2025-09" db="UniProtKB">
        <authorList>
            <consortium name="Ensembl"/>
        </authorList>
    </citation>
    <scope>IDENTIFICATION</scope>
</reference>
<name>H3AE76_LATCH</name>
<keyword evidence="10" id="KW-0325">Glycoprotein</keyword>
<evidence type="ECO:0000256" key="8">
    <source>
        <dbReference type="ARBA" id="ARBA00023157"/>
    </source>
</evidence>
<evidence type="ECO:0000256" key="2">
    <source>
        <dbReference type="ARBA" id="ARBA00008921"/>
    </source>
</evidence>
<dbReference type="EMBL" id="AFYH01095091">
    <property type="status" value="NOT_ANNOTATED_CDS"/>
    <property type="molecule type" value="Genomic_DNA"/>
</dbReference>
<feature type="domain" description="Fibronectin type-III" evidence="12">
    <location>
        <begin position="221"/>
        <end position="317"/>
    </location>
</feature>
<dbReference type="Ensembl" id="ENSLACT00000008013.1">
    <property type="protein sequence ID" value="ENSLACP00000007947.1"/>
    <property type="gene ID" value="ENSLACG00000007034.1"/>
</dbReference>
<dbReference type="GO" id="GO:0005886">
    <property type="term" value="C:plasma membrane"/>
    <property type="evidence" value="ECO:0007669"/>
    <property type="project" value="UniProtKB-ARBA"/>
</dbReference>
<dbReference type="SUPFAM" id="SSF49265">
    <property type="entry name" value="Fibronectin type III"/>
    <property type="match status" value="4"/>
</dbReference>
<dbReference type="GeneTree" id="ENSGT00940000159829"/>
<dbReference type="InterPro" id="IPR010457">
    <property type="entry name" value="IgC2-like_lig-bd"/>
</dbReference>
<dbReference type="Gene3D" id="2.60.40.10">
    <property type="entry name" value="Immunoglobulins"/>
    <property type="match status" value="6"/>
</dbReference>
<keyword evidence="4 11" id="KW-0732">Signal</keyword>
<evidence type="ECO:0000256" key="10">
    <source>
        <dbReference type="ARBA" id="ARBA00023180"/>
    </source>
</evidence>
<feature type="signal peptide" evidence="11">
    <location>
        <begin position="1"/>
        <end position="27"/>
    </location>
</feature>
<keyword evidence="6" id="KW-1133">Transmembrane helix</keyword>
<dbReference type="FunCoup" id="H3AE76">
    <property type="interactions" value="236"/>
</dbReference>